<comment type="caution">
    <text evidence="7">The sequence shown here is derived from an EMBL/GenBank/DDBJ whole genome shotgun (WGS) entry which is preliminary data.</text>
</comment>
<keyword evidence="4" id="KW-0233">DNA recombination</keyword>
<dbReference type="Pfam" id="PF01609">
    <property type="entry name" value="DDE_Tnp_1"/>
    <property type="match status" value="1"/>
</dbReference>
<dbReference type="Pfam" id="PF14294">
    <property type="entry name" value="DUF4372"/>
    <property type="match status" value="1"/>
</dbReference>
<evidence type="ECO:0000256" key="4">
    <source>
        <dbReference type="ARBA" id="ARBA00023172"/>
    </source>
</evidence>
<keyword evidence="3" id="KW-0238">DNA-binding</keyword>
<dbReference type="InterPro" id="IPR002559">
    <property type="entry name" value="Transposase_11"/>
</dbReference>
<evidence type="ECO:0000259" key="6">
    <source>
        <dbReference type="Pfam" id="PF14294"/>
    </source>
</evidence>
<accession>A0ABX0JIG5</accession>
<dbReference type="PANTHER" id="PTHR33258">
    <property type="entry name" value="TRANSPOSASE INSL FOR INSERTION SEQUENCE ELEMENT IS186A-RELATED"/>
    <property type="match status" value="1"/>
</dbReference>
<dbReference type="NCBIfam" id="NF033592">
    <property type="entry name" value="transpos_IS4_1"/>
    <property type="match status" value="1"/>
</dbReference>
<feature type="domain" description="Transposase IS4-like" evidence="5">
    <location>
        <begin position="118"/>
        <end position="329"/>
    </location>
</feature>
<evidence type="ECO:0000259" key="5">
    <source>
        <dbReference type="Pfam" id="PF01609"/>
    </source>
</evidence>
<reference evidence="7" key="1">
    <citation type="submission" date="2020-03" db="EMBL/GenBank/DDBJ databases">
        <title>Draft sequencing of Paenibacilllus sp. S3N08.</title>
        <authorList>
            <person name="Kim D.-U."/>
        </authorList>
    </citation>
    <scope>NUCLEOTIDE SEQUENCE</scope>
    <source>
        <strain evidence="7">S3N08</strain>
    </source>
</reference>
<dbReference type="InterPro" id="IPR012337">
    <property type="entry name" value="RNaseH-like_sf"/>
</dbReference>
<evidence type="ECO:0000256" key="1">
    <source>
        <dbReference type="ARBA" id="ARBA00010075"/>
    </source>
</evidence>
<evidence type="ECO:0000256" key="2">
    <source>
        <dbReference type="ARBA" id="ARBA00022578"/>
    </source>
</evidence>
<feature type="domain" description="DUF4372" evidence="6">
    <location>
        <begin position="8"/>
        <end position="65"/>
    </location>
</feature>
<dbReference type="PANTHER" id="PTHR33258:SF1">
    <property type="entry name" value="TRANSPOSASE INSL FOR INSERTION SEQUENCE ELEMENT IS186A-RELATED"/>
    <property type="match status" value="1"/>
</dbReference>
<dbReference type="InterPro" id="IPR047952">
    <property type="entry name" value="Transpos_IS4"/>
</dbReference>
<dbReference type="EMBL" id="JAAOIW010000067">
    <property type="protein sequence ID" value="NHN35661.1"/>
    <property type="molecule type" value="Genomic_DNA"/>
</dbReference>
<dbReference type="SUPFAM" id="SSF53098">
    <property type="entry name" value="Ribonuclease H-like"/>
    <property type="match status" value="1"/>
</dbReference>
<comment type="similarity">
    <text evidence="1">Belongs to the transposase 11 family.</text>
</comment>
<dbReference type="InterPro" id="IPR025399">
    <property type="entry name" value="DUF4372"/>
</dbReference>
<evidence type="ECO:0000256" key="3">
    <source>
        <dbReference type="ARBA" id="ARBA00023125"/>
    </source>
</evidence>
<organism evidence="7 8">
    <name type="scientific">Paenibacillus agricola</name>
    <dbReference type="NCBI Taxonomy" id="2716264"/>
    <lineage>
        <taxon>Bacteria</taxon>
        <taxon>Bacillati</taxon>
        <taxon>Bacillota</taxon>
        <taxon>Bacilli</taxon>
        <taxon>Bacillales</taxon>
        <taxon>Paenibacillaceae</taxon>
        <taxon>Paenibacillus</taxon>
    </lineage>
</organism>
<dbReference type="RefSeq" id="WP_166158865.1">
    <property type="nucleotide sequence ID" value="NZ_JAAOIW010000067.1"/>
</dbReference>
<keyword evidence="2" id="KW-0815">Transposition</keyword>
<gene>
    <name evidence="7" type="ORF">G9U52_39025</name>
</gene>
<protein>
    <submittedName>
        <fullName evidence="7">IS4 family transposase</fullName>
    </submittedName>
</protein>
<name>A0ABX0JIG5_9BACL</name>
<dbReference type="Proteomes" id="UP001165962">
    <property type="component" value="Unassembled WGS sequence"/>
</dbReference>
<evidence type="ECO:0000313" key="8">
    <source>
        <dbReference type="Proteomes" id="UP001165962"/>
    </source>
</evidence>
<evidence type="ECO:0000313" key="7">
    <source>
        <dbReference type="EMBL" id="NHN35661.1"/>
    </source>
</evidence>
<proteinExistence type="inferred from homology"/>
<sequence length="381" mass="44081">MDKNTLFSSFGKWISPICAKTFTERVAQGEQDKYVKKFTTYAYLKLFLHAQIQQRDGLREIAADVLCKDFQQELGLPSISASQLSRKHNQVDSALLEQVFMELVLRIRQSTAPSSLRKDFRIIDSTTIGLCLQKYKWAEFRKTKAGVKLHFRLAYIDDETVIPEKVILTPAKKNDRSQLDALVDEVGLTYVFDRGYIDYARFDDYCDRGIFFVTRTKKNAVIRPIESFALPADSGVLTDEMVIVGTPQKRMENIVRLIHSVDSEGNPVAILTNRFDLSADEIGQIYRERWAIETFFKWMKQHVRIKTFYGTSERAVMNQVWMALIAFCLLVLMKMETGTKSSLLELCRWLKVLLWKSEADWLARIHYKPLRSSAGRRSIRS</sequence>
<keyword evidence="8" id="KW-1185">Reference proteome</keyword>